<organism evidence="7 8">
    <name type="scientific">Candidatus Lokiarchaeum ossiferum</name>
    <dbReference type="NCBI Taxonomy" id="2951803"/>
    <lineage>
        <taxon>Archaea</taxon>
        <taxon>Promethearchaeati</taxon>
        <taxon>Promethearchaeota</taxon>
        <taxon>Promethearchaeia</taxon>
        <taxon>Promethearchaeales</taxon>
        <taxon>Promethearchaeaceae</taxon>
        <taxon>Candidatus Lokiarchaeum</taxon>
    </lineage>
</organism>
<name>A0ABY6HRR4_9ARCH</name>
<feature type="transmembrane region" description="Helical" evidence="6">
    <location>
        <begin position="302"/>
        <end position="323"/>
    </location>
</feature>
<accession>A0ABY6HRR4</accession>
<feature type="transmembrane region" description="Helical" evidence="6">
    <location>
        <begin position="135"/>
        <end position="153"/>
    </location>
</feature>
<sequence length="649" mass="71961">MGSEIDQTDDEEFEEPKKSIGLRQLLSKGLGGTIGGPIFAIIGTVIMTAKGGMLISLILNGLLMLGFVLIYSELALSLPIEGGSYSFSKEAIGGGQGYLIGWLIWIGNLLFAALSGLGFALSLEVFLPNRIINPNLINIIGASIIIVFLILNLKKPIPLNKAMKIATWIILGGFLIYIVIGLIVGSQIEHTDFSGKILSEPFTFGEVLSMTGYTFVIYCVYEWNSTFESLTNAFDQIKKPRKNIPRTFIFSILIAIFIYWMVGLVTLLNLGEVNSPSWNAVIQSESKVPLADMFGRILNNDFGIYFMGFIGMVATITSINAGIQMSTHILHSMSRDGFIHNIVQKKKNGVQWVAMTISGVLMFVFTLSMDISLITEASNFIFLFSMIFLSLAVIILRKSRPNLIRPWKVPLYPFIPILSIITSLILIFSMFSTVQSTLGIIFGVITIVVGGIYYLFQIARRDRLLLMLYGSKMGISLLFVLVLKLLKIDIRLGAETGLEISNIFNILAIIAIFSLIFDVVPIRSWILKILKQEGGTVIVGGITRHSERGELLSRKLKYGLFGIVLSLGLIFLLFSLFIGFDLLYVGSQYFPDDSAELLQNLVVGLMIIIGIIYIIYSLALLLQEIEIQKLSGVKKTTTTEKLEKKERNI</sequence>
<dbReference type="Pfam" id="PF13520">
    <property type="entry name" value="AA_permease_2"/>
    <property type="match status" value="1"/>
</dbReference>
<evidence type="ECO:0000256" key="3">
    <source>
        <dbReference type="ARBA" id="ARBA00022692"/>
    </source>
</evidence>
<feature type="transmembrane region" description="Helical" evidence="6">
    <location>
        <begin position="409"/>
        <end position="431"/>
    </location>
</feature>
<evidence type="ECO:0000313" key="7">
    <source>
        <dbReference type="EMBL" id="UYP46200.1"/>
    </source>
</evidence>
<keyword evidence="3 6" id="KW-0812">Transmembrane</keyword>
<keyword evidence="2" id="KW-1003">Cell membrane</keyword>
<dbReference type="InterPro" id="IPR002293">
    <property type="entry name" value="AA/rel_permease1"/>
</dbReference>
<dbReference type="InterPro" id="IPR050367">
    <property type="entry name" value="APC_superfamily"/>
</dbReference>
<feature type="transmembrane region" description="Helical" evidence="6">
    <location>
        <begin position="53"/>
        <end position="76"/>
    </location>
</feature>
<dbReference type="EMBL" id="CP104013">
    <property type="protein sequence ID" value="UYP46200.1"/>
    <property type="molecule type" value="Genomic_DNA"/>
</dbReference>
<feature type="transmembrane region" description="Helical" evidence="6">
    <location>
        <begin position="352"/>
        <end position="374"/>
    </location>
</feature>
<evidence type="ECO:0000256" key="4">
    <source>
        <dbReference type="ARBA" id="ARBA00022989"/>
    </source>
</evidence>
<feature type="transmembrane region" description="Helical" evidence="6">
    <location>
        <begin position="97"/>
        <end position="123"/>
    </location>
</feature>
<feature type="transmembrane region" description="Helical" evidence="6">
    <location>
        <begin position="463"/>
        <end position="483"/>
    </location>
</feature>
<feature type="transmembrane region" description="Helical" evidence="6">
    <location>
        <begin position="380"/>
        <end position="397"/>
    </location>
</feature>
<dbReference type="Gene3D" id="1.20.1740.10">
    <property type="entry name" value="Amino acid/polyamine transporter I"/>
    <property type="match status" value="1"/>
</dbReference>
<feature type="transmembrane region" description="Helical" evidence="6">
    <location>
        <begin position="25"/>
        <end position="47"/>
    </location>
</feature>
<dbReference type="Proteomes" id="UP001208689">
    <property type="component" value="Chromosome"/>
</dbReference>
<evidence type="ECO:0000313" key="8">
    <source>
        <dbReference type="Proteomes" id="UP001208689"/>
    </source>
</evidence>
<evidence type="ECO:0008006" key="9">
    <source>
        <dbReference type="Google" id="ProtNLM"/>
    </source>
</evidence>
<reference evidence="7" key="1">
    <citation type="submission" date="2022-09" db="EMBL/GenBank/DDBJ databases">
        <title>Actin cytoskeleton and complex cell architecture in an #Asgard archaeon.</title>
        <authorList>
            <person name="Ponce Toledo R.I."/>
            <person name="Schleper C."/>
            <person name="Rodrigues Oliveira T."/>
            <person name="Wollweber F."/>
            <person name="Xu J."/>
            <person name="Rittmann S."/>
            <person name="Klingl A."/>
            <person name="Pilhofer M."/>
        </authorList>
    </citation>
    <scope>NUCLEOTIDE SEQUENCE</scope>
    <source>
        <strain evidence="7">B-35</strain>
    </source>
</reference>
<feature type="transmembrane region" description="Helical" evidence="6">
    <location>
        <begin position="437"/>
        <end position="456"/>
    </location>
</feature>
<keyword evidence="8" id="KW-1185">Reference proteome</keyword>
<protein>
    <recommendedName>
        <fullName evidence="9">Amino acid permease</fullName>
    </recommendedName>
</protein>
<evidence type="ECO:0000256" key="2">
    <source>
        <dbReference type="ARBA" id="ARBA00022475"/>
    </source>
</evidence>
<evidence type="ECO:0000256" key="5">
    <source>
        <dbReference type="ARBA" id="ARBA00023136"/>
    </source>
</evidence>
<feature type="transmembrane region" description="Helical" evidence="6">
    <location>
        <begin position="165"/>
        <end position="184"/>
    </location>
</feature>
<comment type="subcellular location">
    <subcellularLocation>
        <location evidence="1">Cell membrane</location>
        <topology evidence="1">Multi-pass membrane protein</topology>
    </subcellularLocation>
</comment>
<feature type="transmembrane region" description="Helical" evidence="6">
    <location>
        <begin position="558"/>
        <end position="580"/>
    </location>
</feature>
<proteinExistence type="predicted"/>
<feature type="transmembrane region" description="Helical" evidence="6">
    <location>
        <begin position="204"/>
        <end position="221"/>
    </location>
</feature>
<keyword evidence="5 6" id="KW-0472">Membrane</keyword>
<keyword evidence="4 6" id="KW-1133">Transmembrane helix</keyword>
<feature type="transmembrane region" description="Helical" evidence="6">
    <location>
        <begin position="248"/>
        <end position="268"/>
    </location>
</feature>
<dbReference type="PANTHER" id="PTHR42770">
    <property type="entry name" value="AMINO ACID TRANSPORTER-RELATED"/>
    <property type="match status" value="1"/>
</dbReference>
<dbReference type="PANTHER" id="PTHR42770:SF11">
    <property type="entry name" value="INNER MEMBRANE TRANSPORT PROTEIN YBAT"/>
    <property type="match status" value="1"/>
</dbReference>
<feature type="transmembrane region" description="Helical" evidence="6">
    <location>
        <begin position="600"/>
        <end position="622"/>
    </location>
</feature>
<evidence type="ECO:0000256" key="6">
    <source>
        <dbReference type="SAM" id="Phobius"/>
    </source>
</evidence>
<gene>
    <name evidence="7" type="ORF">NEF87_002485</name>
</gene>
<evidence type="ECO:0000256" key="1">
    <source>
        <dbReference type="ARBA" id="ARBA00004651"/>
    </source>
</evidence>
<feature type="transmembrane region" description="Helical" evidence="6">
    <location>
        <begin position="503"/>
        <end position="522"/>
    </location>
</feature>